<sequence length="397" mass="43899">MVEGSQLLEFMQRALLGTLCEWKHNRVWNSSDVFGTHTNAQVCQGAAVSPPLARREKRWRAPSKGIASTVSIGIALTMEGGKTRDASYPACCQRGTETLPTMYSVEAKSDSSAPGLGLRFRQRVEGLLEKQEEKLRKLSIEYDEELYPQHAGMPSDRAQCALARGKVEVVEELHEKGLLTVPAAQELPHIAHAGACPDLTLEVIKAGLVKGPIFSRPCDILNPFALEREIPLKESLEAHAIRLAKKKGVRVATVLPKDSELLGKLEEAGDAAYQVGSAPCALAHPVVDMSQETYSQRLERKLVRIVGIPDFRWYIGLFRPHRLESWSVPCATFDCYLRCPTGTCCDNSSTHLHLYLSRRCFDPSPDFDFARSTNPFGLGCINRMQSVSVMLNLAPVL</sequence>
<comment type="caution">
    <text evidence="1">The sequence shown here is derived from an EMBL/GenBank/DDBJ whole genome shotgun (WGS) entry which is preliminary data.</text>
</comment>
<accession>A0ABQ5GCX2</accession>
<protein>
    <submittedName>
        <fullName evidence="1">Uncharacterized protein</fullName>
    </submittedName>
</protein>
<reference evidence="1" key="1">
    <citation type="journal article" date="2022" name="Int. J. Mol. Sci.">
        <title>Draft Genome of Tanacetum Coccineum: Genomic Comparison of Closely Related Tanacetum-Family Plants.</title>
        <authorList>
            <person name="Yamashiro T."/>
            <person name="Shiraishi A."/>
            <person name="Nakayama K."/>
            <person name="Satake H."/>
        </authorList>
    </citation>
    <scope>NUCLEOTIDE SEQUENCE</scope>
</reference>
<keyword evidence="2" id="KW-1185">Reference proteome</keyword>
<gene>
    <name evidence="1" type="ORF">Tco_1032657</name>
</gene>
<dbReference type="Proteomes" id="UP001151760">
    <property type="component" value="Unassembled WGS sequence"/>
</dbReference>
<reference evidence="1" key="2">
    <citation type="submission" date="2022-01" db="EMBL/GenBank/DDBJ databases">
        <authorList>
            <person name="Yamashiro T."/>
            <person name="Shiraishi A."/>
            <person name="Satake H."/>
            <person name="Nakayama K."/>
        </authorList>
    </citation>
    <scope>NUCLEOTIDE SEQUENCE</scope>
</reference>
<dbReference type="EMBL" id="BQNB010018346">
    <property type="protein sequence ID" value="GJT73371.1"/>
    <property type="molecule type" value="Genomic_DNA"/>
</dbReference>
<evidence type="ECO:0000313" key="1">
    <source>
        <dbReference type="EMBL" id="GJT73371.1"/>
    </source>
</evidence>
<proteinExistence type="predicted"/>
<organism evidence="1 2">
    <name type="scientific">Tanacetum coccineum</name>
    <dbReference type="NCBI Taxonomy" id="301880"/>
    <lineage>
        <taxon>Eukaryota</taxon>
        <taxon>Viridiplantae</taxon>
        <taxon>Streptophyta</taxon>
        <taxon>Embryophyta</taxon>
        <taxon>Tracheophyta</taxon>
        <taxon>Spermatophyta</taxon>
        <taxon>Magnoliopsida</taxon>
        <taxon>eudicotyledons</taxon>
        <taxon>Gunneridae</taxon>
        <taxon>Pentapetalae</taxon>
        <taxon>asterids</taxon>
        <taxon>campanulids</taxon>
        <taxon>Asterales</taxon>
        <taxon>Asteraceae</taxon>
        <taxon>Asteroideae</taxon>
        <taxon>Anthemideae</taxon>
        <taxon>Anthemidinae</taxon>
        <taxon>Tanacetum</taxon>
    </lineage>
</organism>
<name>A0ABQ5GCX2_9ASTR</name>
<evidence type="ECO:0000313" key="2">
    <source>
        <dbReference type="Proteomes" id="UP001151760"/>
    </source>
</evidence>